<dbReference type="Gene3D" id="3.40.850.10">
    <property type="entry name" value="Kinesin motor domain"/>
    <property type="match status" value="1"/>
</dbReference>
<organism evidence="3">
    <name type="scientific">viral metagenome</name>
    <dbReference type="NCBI Taxonomy" id="1070528"/>
    <lineage>
        <taxon>unclassified sequences</taxon>
        <taxon>metagenomes</taxon>
        <taxon>organismal metagenomes</taxon>
    </lineage>
</organism>
<dbReference type="GO" id="GO:0005524">
    <property type="term" value="F:ATP binding"/>
    <property type="evidence" value="ECO:0007669"/>
    <property type="project" value="InterPro"/>
</dbReference>
<reference evidence="3" key="1">
    <citation type="journal article" date="2020" name="Nature">
        <title>Giant virus diversity and host interactions through global metagenomics.</title>
        <authorList>
            <person name="Schulz F."/>
            <person name="Roux S."/>
            <person name="Paez-Espino D."/>
            <person name="Jungbluth S."/>
            <person name="Walsh D.A."/>
            <person name="Denef V.J."/>
            <person name="McMahon K.D."/>
            <person name="Konstantinidis K.T."/>
            <person name="Eloe-Fadrosh E.A."/>
            <person name="Kyrpides N.C."/>
            <person name="Woyke T."/>
        </authorList>
    </citation>
    <scope>NUCLEOTIDE SEQUENCE</scope>
    <source>
        <strain evidence="3">GVMAG-S-1039698-54</strain>
    </source>
</reference>
<evidence type="ECO:0008006" key="4">
    <source>
        <dbReference type="Google" id="ProtNLM"/>
    </source>
</evidence>
<dbReference type="InterPro" id="IPR001752">
    <property type="entry name" value="Kinesin_motor_dom"/>
</dbReference>
<keyword evidence="1" id="KW-0175">Coiled coil</keyword>
<feature type="region of interest" description="Disordered" evidence="2">
    <location>
        <begin position="2745"/>
        <end position="2774"/>
    </location>
</feature>
<proteinExistence type="predicted"/>
<dbReference type="GO" id="GO:0008017">
    <property type="term" value="F:microtubule binding"/>
    <property type="evidence" value="ECO:0007669"/>
    <property type="project" value="InterPro"/>
</dbReference>
<feature type="region of interest" description="Disordered" evidence="2">
    <location>
        <begin position="2611"/>
        <end position="2653"/>
    </location>
</feature>
<dbReference type="InterPro" id="IPR027417">
    <property type="entry name" value="P-loop_NTPase"/>
</dbReference>
<name>A0A6C0AL23_9ZZZZ</name>
<feature type="region of interest" description="Disordered" evidence="2">
    <location>
        <begin position="904"/>
        <end position="925"/>
    </location>
</feature>
<accession>A0A6C0AL23</accession>
<dbReference type="GO" id="GO:0003777">
    <property type="term" value="F:microtubule motor activity"/>
    <property type="evidence" value="ECO:0007669"/>
    <property type="project" value="InterPro"/>
</dbReference>
<evidence type="ECO:0000256" key="1">
    <source>
        <dbReference type="SAM" id="Coils"/>
    </source>
</evidence>
<evidence type="ECO:0000256" key="2">
    <source>
        <dbReference type="SAM" id="MobiDB-lite"/>
    </source>
</evidence>
<protein>
    <recommendedName>
        <fullName evidence="4">Kinesin motor domain-containing protein</fullName>
    </recommendedName>
</protein>
<dbReference type="SUPFAM" id="SSF52540">
    <property type="entry name" value="P-loop containing nucleoside triphosphate hydrolases"/>
    <property type="match status" value="1"/>
</dbReference>
<evidence type="ECO:0000313" key="3">
    <source>
        <dbReference type="EMBL" id="QHS80140.1"/>
    </source>
</evidence>
<feature type="compositionally biased region" description="Basic residues" evidence="2">
    <location>
        <begin position="2751"/>
        <end position="2774"/>
    </location>
</feature>
<dbReference type="EMBL" id="MN740675">
    <property type="protein sequence ID" value="QHS80140.1"/>
    <property type="molecule type" value="Genomic_DNA"/>
</dbReference>
<sequence>MIKNQYGGDETYGVILENLQKNVEIINQQDTSVQNQQQNISDGFNNVFKLLNMNIIEESSDSGLDGEQLGDEDDKLAALIKLLGGLMTGGGKTGGGITYQIGGLELTGDTKIYDDLINDFKKKLVELMKQYANEIDTTQKDQNKKKGKSLVDFLNEIWTTYTSNKLNIFKLGGIDENIVQTNPDVLPILATSIKKMAEENVTTLIDESSLVERLPKTFLDNSKVIDEYFGPEWKNKTGDFTNNSKKLTEAFFESIKAKNSNALNNVTINTYEQIATNVSQYNSEEEARKKAEEEEAAKKRQEEEEAAKKRQEEEEARKRKLIEEQEQERERKKRLEEARQKTIEESKQNDQTRIDDIDNIQDKRNEESMSPDIHTSLVSRKEQPIILELYQKKITNGIAVKPENNFGPNSDAKNELNQMTVNINHKEIAKETETQTKIKVMARHEELIRSTHEVDFDTLGSGEEKKWREIFFTFYERAKLYFNSKMLVLISMSQFYNKGNDADFKWKSQISPNVIKHLKDIWDHLFITLDESDYNELRIFYESKYKTLAPHWWSCFERIEARDKKYKKNAHNSIMVYSYIWLYHLSTDTGNDQNKNLYEQLDPNKSLIINNAFLTPKILPCIKKLASKIEKSLNVFSAIWSRLYTDEQGGNILGDFKKLNELYVDEIYKYKSVLALLKRRDDWNNSHITMRDKKHHRFNMNLQDENTTVKKPLILTYNDTPLIVNQNSEMVRGKLYTQQYKFYGFDSVFNPEFENNAIATRLTDPTLKFKLKENEEPIVFIGYGQSGSGKTSTLIYLDVFKQDGILIEILKKLGPEKITVGIIELYEGNAANEQDMACVGLQAGAGIDVKRCFPGSASTYKNREKIPDQTDIGYFEGNGALRFITMGEVLDKHYDTEMSVDRNTMDTQYRNDDKEKEKKPVFEKNNNDDSWSYKYGNKDDLYENYKNQNNHKEPAGGHQDNFDLKYYILNGFNCREIAPTSNNKQSSRSHVIVSLELDFGGGTSLSREKKNRMIYVCDLAGVENEFDCTAGSVDNVRMKIKTAANKNYSNIIKPGQQEEWTNLKKKRADNMVKYIHSDGMVGQFKTKDETTEPICWPDGSSNEKGDVNNIRSGFANNLMEMLVTRNEDGRKSIPSDIEDLIKFQSFSDEQKKKVVAMVKDLVDGRGKLNIFQLVNGGEGKKNVLVGHLNRIIKIKPEENKEYENEDEEKQDKMKALGFSFNETNGKWQQNKERRHITNTPQWTLIAWAEMEYYFRKNGLFKKTIDYYYAGANVDNYIEQKKTPKSDENTDDQNIKFKNVTGNGKYPLVKYVGIKKFKDKYNQSTVGSAYNTLRDYCMSIFSNLEMADCTKPYEESFKKACRIRLKEGRVINNSLETMVDDIKKISKLAMQDKIREKLDNTECIFGDTYDDFDEYNKATNPLMDWYNINKEFKRPFGLILRSMCLLSDENMTTDEKQLEFLKKFKFVMTTVLNETFIFALGSDSSTTPAYTQSGQLVYVNNPPLPPYVNIGQLELAYKNFLFYENDTRDDSPKLEKLAIFLDKFFNTIVKMMHHELYQPYVFKYIPPFSNLSFFQNDFYKLTKEEFIEQLKSNTIEKNLLEKIINNLKSVTIVILSLIKKNNNATFIGTIQTTEEVNRISNKIILNKNMNAESLLTSWKNSNSNDINNELIKIIMLNRMLSEIDEDTFIYKTTVEMKTKKHYKINQIIAMKSKKDIEMENIASAVEAAVPLVSRYIDIFKLESIWYYITKIKREKIFKQWDLEYPVNLTAGQIGRGANYTFKPRRKKNFTPVAWNNDATRITVKNESPKKYEYHPPQEEHFVTIEKIINFMNKKKIQGPDKKIFTMDDLKSWLTKNVKLDFTKDKYSAIHNILYGVNHGSEESYFGSQGESLCGWGEAGDRYPCPIVIKDDGTEHGTHINWRRKFFSGVPDRRHQAFGNDDPNFRGLNWDENWKKWNRAYFGLTTEPKVHGDKGRWNLLTRKGDAAPTKYIPILIFLLNDIACEDFYYAYLRTYKWLQTKDGKSGFKKGHIGRLLHVKHPQSNTQLGRIPTTGPAPYQWTGDRTKCWYPPPKGAVEPVGYPGPCDQTDSFIVSSDFSYRQLAFAETDIEGWFKNMGEMIIKDNLPKFPWALLHIYTDIYSRQYGDIRGGNPLPETMLWHEPREYREPIKHKTGHFNYPKNFEKLDENIMPREKWQMVKDHEDANRKEKEDQEHLLREQQLKSAMEQRDLENKSKKNADIDAKNKRINNFAVENGKTAEYLKIILEKKDDDMPSLSRREKALKDAFEKRESDLKWTKRECLTPKPVKNENGTNKTKSVLVDGNRKLQVVKAALRPMFDQEGKLGQVCFKDEPALKNAQKAFKSKQDRNKNDIARAAEKKKKNAAAKDTWNKMTVPERHKYEKEQMQQKTRNKKYKLPSFLKKNETSIQMNRRHKNELIKYEKEEAARKKEEVKKSWEDKHPGQNYEKAMKEAAILKQEKADKEKEEKKKAAEELVKQTCKEVGHTDSPRDLIETLTGNGIHHPFNQLKKIQQSEIIEKLQKFYCFESKNTMNDWMDSMEEEFGSSVKVNDYYKQNQRKFRLKKITEIQQKKDFIYKQFMSFFNDDRLSYTEEKKQKKDEAEKKAKAEAEQKEAADKVKAGEKAKAEKEAQEKCSTDKGTFMNRRDLIQTLKTEMNLRNDEVKVLSQKITQLMKKINGVCFNNDVDKKNWIDQFVEIYKRSTGGKNQQLKDKATEELTKFIDSKEYIKTQEGGKRKKKTRRKNKKVKRKQTRRKNNV</sequence>
<feature type="region of interest" description="Disordered" evidence="2">
    <location>
        <begin position="279"/>
        <end position="372"/>
    </location>
</feature>
<dbReference type="InterPro" id="IPR036961">
    <property type="entry name" value="Kinesin_motor_dom_sf"/>
</dbReference>
<dbReference type="PRINTS" id="PR00380">
    <property type="entry name" value="KINESINHEAVY"/>
</dbReference>
<feature type="coiled-coil region" evidence="1">
    <location>
        <begin position="2463"/>
        <end position="2498"/>
    </location>
</feature>
<feature type="compositionally biased region" description="Basic and acidic residues" evidence="2">
    <location>
        <begin position="285"/>
        <end position="367"/>
    </location>
</feature>
<dbReference type="GO" id="GO:0007018">
    <property type="term" value="P:microtubule-based movement"/>
    <property type="evidence" value="ECO:0007669"/>
    <property type="project" value="InterPro"/>
</dbReference>